<organism evidence="1 2">
    <name type="scientific">Septoria linicola</name>
    <dbReference type="NCBI Taxonomy" id="215465"/>
    <lineage>
        <taxon>Eukaryota</taxon>
        <taxon>Fungi</taxon>
        <taxon>Dikarya</taxon>
        <taxon>Ascomycota</taxon>
        <taxon>Pezizomycotina</taxon>
        <taxon>Dothideomycetes</taxon>
        <taxon>Dothideomycetidae</taxon>
        <taxon>Mycosphaerellales</taxon>
        <taxon>Mycosphaerellaceae</taxon>
        <taxon>Septoria</taxon>
    </lineage>
</organism>
<proteinExistence type="predicted"/>
<keyword evidence="2" id="KW-1185">Reference proteome</keyword>
<dbReference type="AlphaFoldDB" id="A0A9Q9B0G0"/>
<protein>
    <submittedName>
        <fullName evidence="1">Uncharacterized protein</fullName>
    </submittedName>
</protein>
<gene>
    <name evidence="1" type="ORF">Slin15195_G127410</name>
</gene>
<dbReference type="Proteomes" id="UP001056384">
    <property type="component" value="Chromosome 12"/>
</dbReference>
<sequence>MGKTPSLLVSTAYGMEQVIRHNVFGHDTVYDPHGSRDSLRSSMSALRGDLGSFFGVRLDYVRKVSFRWIRYEVQLDATDQIVQNLDHDSNIVENSLAARLTWYLHDDCIVSVSDYARVTYTMYQYVPTGPGAGAGAVIPFSAGYILRSLSTSTSLQCVQVRGETRRQIEAAGNNLRLFWRRQ</sequence>
<name>A0A9Q9B0G0_9PEZI</name>
<evidence type="ECO:0000313" key="2">
    <source>
        <dbReference type="Proteomes" id="UP001056384"/>
    </source>
</evidence>
<accession>A0A9Q9B0G0</accession>
<evidence type="ECO:0000313" key="1">
    <source>
        <dbReference type="EMBL" id="USW59422.1"/>
    </source>
</evidence>
<dbReference type="EMBL" id="CP099429">
    <property type="protein sequence ID" value="USW59422.1"/>
    <property type="molecule type" value="Genomic_DNA"/>
</dbReference>
<reference evidence="1" key="1">
    <citation type="submission" date="2022-06" db="EMBL/GenBank/DDBJ databases">
        <title>Complete genome sequences of two strains of the flax pathogen Septoria linicola.</title>
        <authorList>
            <person name="Lapalu N."/>
            <person name="Simon A."/>
            <person name="Demenou B."/>
            <person name="Paumier D."/>
            <person name="Guillot M.-P."/>
            <person name="Gout L."/>
            <person name="Valade R."/>
        </authorList>
    </citation>
    <scope>NUCLEOTIDE SEQUENCE</scope>
    <source>
        <strain evidence="1">SE15195</strain>
    </source>
</reference>